<evidence type="ECO:0000256" key="6">
    <source>
        <dbReference type="ARBA" id="ARBA00072221"/>
    </source>
</evidence>
<dbReference type="HAMAP" id="MF_01201">
    <property type="entry name" value="Ala_racemase"/>
    <property type="match status" value="1"/>
</dbReference>
<dbReference type="PRINTS" id="PR00992">
    <property type="entry name" value="ALARACEMASE"/>
</dbReference>
<gene>
    <name evidence="11" type="primary">alr</name>
    <name evidence="11" type="ORF">Ate02nite_21360</name>
</gene>
<dbReference type="RefSeq" id="WP_203803006.1">
    <property type="nucleotide sequence ID" value="NZ_BOMY01000013.1"/>
</dbReference>
<dbReference type="InterPro" id="IPR020622">
    <property type="entry name" value="Ala_racemase_pyridoxalP-BS"/>
</dbReference>
<dbReference type="AlphaFoldDB" id="A0A919NK06"/>
<dbReference type="Proteomes" id="UP000623608">
    <property type="component" value="Unassembled WGS sequence"/>
</dbReference>
<dbReference type="InterPro" id="IPR000821">
    <property type="entry name" value="Ala_racemase"/>
</dbReference>
<feature type="active site" description="Proton acceptor; specific for D-alanine" evidence="7">
    <location>
        <position position="33"/>
    </location>
</feature>
<dbReference type="PANTHER" id="PTHR30511">
    <property type="entry name" value="ALANINE RACEMASE"/>
    <property type="match status" value="1"/>
</dbReference>
<dbReference type="InterPro" id="IPR001608">
    <property type="entry name" value="Ala_racemase_N"/>
</dbReference>
<evidence type="ECO:0000256" key="8">
    <source>
        <dbReference type="PIRSR" id="PIRSR600821-50"/>
    </source>
</evidence>
<feature type="active site" description="Proton acceptor; specific for L-alanine" evidence="7">
    <location>
        <position position="261"/>
    </location>
</feature>
<accession>A0A919NK06</accession>
<organism evidence="11 12">
    <name type="scientific">Paractinoplanes tereljensis</name>
    <dbReference type="NCBI Taxonomy" id="571912"/>
    <lineage>
        <taxon>Bacteria</taxon>
        <taxon>Bacillati</taxon>
        <taxon>Actinomycetota</taxon>
        <taxon>Actinomycetes</taxon>
        <taxon>Micromonosporales</taxon>
        <taxon>Micromonosporaceae</taxon>
        <taxon>Paractinoplanes</taxon>
    </lineage>
</organism>
<dbReference type="Gene3D" id="2.40.37.10">
    <property type="entry name" value="Lyase, Ornithine Decarboxylase, Chain A, domain 1"/>
    <property type="match status" value="1"/>
</dbReference>
<dbReference type="GO" id="GO:0009252">
    <property type="term" value="P:peptidoglycan biosynthetic process"/>
    <property type="evidence" value="ECO:0007669"/>
    <property type="project" value="TreeGrafter"/>
</dbReference>
<evidence type="ECO:0000256" key="1">
    <source>
        <dbReference type="ARBA" id="ARBA00000316"/>
    </source>
</evidence>
<reference evidence="11" key="1">
    <citation type="submission" date="2021-01" db="EMBL/GenBank/DDBJ databases">
        <title>Whole genome shotgun sequence of Actinoplanes tereljensis NBRC 105297.</title>
        <authorList>
            <person name="Komaki H."/>
            <person name="Tamura T."/>
        </authorList>
    </citation>
    <scope>NUCLEOTIDE SEQUENCE</scope>
    <source>
        <strain evidence="11">NBRC 105297</strain>
    </source>
</reference>
<dbReference type="SUPFAM" id="SSF50621">
    <property type="entry name" value="Alanine racemase C-terminal domain-like"/>
    <property type="match status" value="1"/>
</dbReference>
<evidence type="ECO:0000256" key="5">
    <source>
        <dbReference type="ARBA" id="ARBA00023235"/>
    </source>
</evidence>
<dbReference type="NCBIfam" id="TIGR00492">
    <property type="entry name" value="alr"/>
    <property type="match status" value="1"/>
</dbReference>
<evidence type="ECO:0000256" key="7">
    <source>
        <dbReference type="HAMAP-Rule" id="MF_01201"/>
    </source>
</evidence>
<evidence type="ECO:0000313" key="11">
    <source>
        <dbReference type="EMBL" id="GIF19406.1"/>
    </source>
</evidence>
<evidence type="ECO:0000313" key="12">
    <source>
        <dbReference type="Proteomes" id="UP000623608"/>
    </source>
</evidence>
<dbReference type="GO" id="GO:0030632">
    <property type="term" value="P:D-alanine biosynthetic process"/>
    <property type="evidence" value="ECO:0007669"/>
    <property type="project" value="UniProtKB-UniRule"/>
</dbReference>
<dbReference type="SMART" id="SM01005">
    <property type="entry name" value="Ala_racemase_C"/>
    <property type="match status" value="1"/>
</dbReference>
<sequence>MWQAEVRIDLDAIRDNVALMRAGTSAEVMAVVKGDGYGHGMLPSARAALAGGATWLGVATLDEGLALRRAGLDVPVLAWLHSPGLALHEGVAAGLDLSASSVQLVEELVTAARRAERTARVHLKLDTGLARAGATPAEWPAVLEAAAKAQADGDIEVVGVWSHFVYADVLGHETTDRQLAAFADGLAVAERFGISPRYRHIANSAATLTRPDAHYDLVRPGIAVYGLSPIEGETFGLRPAMTARARVAQTKRVPAGQGVSYGHTYFTERETTLALVPLGYADGVPRAASNAGPVQLAGKRRTIAGRVCMDQIVLDVGDDQVSAGDVATLFGPSDQGPTADDWAEVVGTINYEIVTRFGSPRVPRIYDGTAGVTS</sequence>
<dbReference type="EC" id="5.1.1.1" evidence="3 7"/>
<dbReference type="Pfam" id="PF00842">
    <property type="entry name" value="Ala_racemase_C"/>
    <property type="match status" value="1"/>
</dbReference>
<proteinExistence type="inferred from homology"/>
<dbReference type="FunFam" id="2.40.37.10:FF:000015">
    <property type="entry name" value="Alanine racemase"/>
    <property type="match status" value="1"/>
</dbReference>
<dbReference type="InterPro" id="IPR029066">
    <property type="entry name" value="PLP-binding_barrel"/>
</dbReference>
<dbReference type="Pfam" id="PF01168">
    <property type="entry name" value="Ala_racemase_N"/>
    <property type="match status" value="1"/>
</dbReference>
<comment type="caution">
    <text evidence="11">The sequence shown here is derived from an EMBL/GenBank/DDBJ whole genome shotgun (WGS) entry which is preliminary data.</text>
</comment>
<dbReference type="SUPFAM" id="SSF51419">
    <property type="entry name" value="PLP-binding barrel"/>
    <property type="match status" value="1"/>
</dbReference>
<dbReference type="GO" id="GO:0008784">
    <property type="term" value="F:alanine racemase activity"/>
    <property type="evidence" value="ECO:0007669"/>
    <property type="project" value="UniProtKB-UniRule"/>
</dbReference>
<comment type="catalytic activity">
    <reaction evidence="1 7">
        <text>L-alanine = D-alanine</text>
        <dbReference type="Rhea" id="RHEA:20249"/>
        <dbReference type="ChEBI" id="CHEBI:57416"/>
        <dbReference type="ChEBI" id="CHEBI:57972"/>
        <dbReference type="EC" id="5.1.1.1"/>
    </reaction>
</comment>
<dbReference type="InterPro" id="IPR009006">
    <property type="entry name" value="Ala_racemase/Decarboxylase_C"/>
</dbReference>
<feature type="modified residue" description="N6-(pyridoxal phosphate)lysine" evidence="7 8">
    <location>
        <position position="33"/>
    </location>
</feature>
<comment type="similarity">
    <text evidence="7">Belongs to the alanine racemase family.</text>
</comment>
<dbReference type="GO" id="GO:0030170">
    <property type="term" value="F:pyridoxal phosphate binding"/>
    <property type="evidence" value="ECO:0007669"/>
    <property type="project" value="UniProtKB-UniRule"/>
</dbReference>
<keyword evidence="12" id="KW-1185">Reference proteome</keyword>
<evidence type="ECO:0000256" key="9">
    <source>
        <dbReference type="PIRSR" id="PIRSR600821-52"/>
    </source>
</evidence>
<comment type="cofactor">
    <cofactor evidence="2 7 8">
        <name>pyridoxal 5'-phosphate</name>
        <dbReference type="ChEBI" id="CHEBI:597326"/>
    </cofactor>
</comment>
<keyword evidence="4 7" id="KW-0663">Pyridoxal phosphate</keyword>
<feature type="domain" description="Alanine racemase C-terminal" evidence="10">
    <location>
        <begin position="240"/>
        <end position="367"/>
    </location>
</feature>
<evidence type="ECO:0000256" key="4">
    <source>
        <dbReference type="ARBA" id="ARBA00022898"/>
    </source>
</evidence>
<protein>
    <recommendedName>
        <fullName evidence="6 7">Alanine racemase</fullName>
        <ecNumber evidence="3 7">5.1.1.1</ecNumber>
    </recommendedName>
</protein>
<dbReference type="PANTHER" id="PTHR30511:SF0">
    <property type="entry name" value="ALANINE RACEMASE, CATABOLIC-RELATED"/>
    <property type="match status" value="1"/>
</dbReference>
<comment type="pathway">
    <text evidence="7">Amino-acid biosynthesis; D-alanine biosynthesis; D-alanine from L-alanine: step 1/1.</text>
</comment>
<comment type="function">
    <text evidence="7">Catalyzes the interconversion of L-alanine and D-alanine. May also act on other amino acids.</text>
</comment>
<dbReference type="PROSITE" id="PS00395">
    <property type="entry name" value="ALANINE_RACEMASE"/>
    <property type="match status" value="1"/>
</dbReference>
<evidence type="ECO:0000256" key="2">
    <source>
        <dbReference type="ARBA" id="ARBA00001933"/>
    </source>
</evidence>
<evidence type="ECO:0000256" key="3">
    <source>
        <dbReference type="ARBA" id="ARBA00013089"/>
    </source>
</evidence>
<name>A0A919NK06_9ACTN</name>
<dbReference type="EMBL" id="BOMY01000013">
    <property type="protein sequence ID" value="GIF19406.1"/>
    <property type="molecule type" value="Genomic_DNA"/>
</dbReference>
<dbReference type="CDD" id="cd00430">
    <property type="entry name" value="PLPDE_III_AR"/>
    <property type="match status" value="1"/>
</dbReference>
<keyword evidence="5 7" id="KW-0413">Isomerase</keyword>
<dbReference type="GO" id="GO:0005829">
    <property type="term" value="C:cytosol"/>
    <property type="evidence" value="ECO:0007669"/>
    <property type="project" value="TreeGrafter"/>
</dbReference>
<dbReference type="InterPro" id="IPR011079">
    <property type="entry name" value="Ala_racemase_C"/>
</dbReference>
<dbReference type="Gene3D" id="3.20.20.10">
    <property type="entry name" value="Alanine racemase"/>
    <property type="match status" value="1"/>
</dbReference>
<feature type="binding site" evidence="7 9">
    <location>
        <position position="309"/>
    </location>
    <ligand>
        <name>substrate</name>
    </ligand>
</feature>
<dbReference type="FunFam" id="3.20.20.10:FF:000002">
    <property type="entry name" value="Alanine racemase"/>
    <property type="match status" value="1"/>
</dbReference>
<evidence type="ECO:0000259" key="10">
    <source>
        <dbReference type="SMART" id="SM01005"/>
    </source>
</evidence>
<feature type="binding site" evidence="7 9">
    <location>
        <position position="131"/>
    </location>
    <ligand>
        <name>substrate</name>
    </ligand>
</feature>